<feature type="region of interest" description="Disordered" evidence="6">
    <location>
        <begin position="528"/>
        <end position="557"/>
    </location>
</feature>
<keyword evidence="4" id="KW-0677">Repeat</keyword>
<dbReference type="WBParaSite" id="EN70_2459">
    <property type="protein sequence ID" value="EN70_2459"/>
    <property type="gene ID" value="EN70_2459"/>
</dbReference>
<organism evidence="7 8">
    <name type="scientific">Loa loa</name>
    <name type="common">Eye worm</name>
    <name type="synonym">Filaria loa</name>
    <dbReference type="NCBI Taxonomy" id="7209"/>
    <lineage>
        <taxon>Eukaryota</taxon>
        <taxon>Metazoa</taxon>
        <taxon>Ecdysozoa</taxon>
        <taxon>Nematoda</taxon>
        <taxon>Chromadorea</taxon>
        <taxon>Rhabditida</taxon>
        <taxon>Spirurina</taxon>
        <taxon>Spiruromorpha</taxon>
        <taxon>Filarioidea</taxon>
        <taxon>Onchocercidae</taxon>
        <taxon>Loa</taxon>
    </lineage>
</organism>
<dbReference type="PROSITE" id="PS50092">
    <property type="entry name" value="TSP1"/>
    <property type="match status" value="2"/>
</dbReference>
<proteinExistence type="predicted"/>
<keyword evidence="5" id="KW-1015">Disulfide bond</keyword>
<dbReference type="Proteomes" id="UP000095285">
    <property type="component" value="Unassembled WGS sequence"/>
</dbReference>
<keyword evidence="2" id="KW-0964">Secreted</keyword>
<protein>
    <submittedName>
        <fullName evidence="8">PAX transactivation activation domain-interacting protein</fullName>
    </submittedName>
</protein>
<reference evidence="8" key="2">
    <citation type="submission" date="2016-11" db="UniProtKB">
        <authorList>
            <consortium name="WormBaseParasite"/>
        </authorList>
    </citation>
    <scope>IDENTIFICATION</scope>
</reference>
<accession>A0A1I7VH12</accession>
<evidence type="ECO:0000313" key="7">
    <source>
        <dbReference type="Proteomes" id="UP000095285"/>
    </source>
</evidence>
<reference evidence="7" key="1">
    <citation type="submission" date="2012-04" db="EMBL/GenBank/DDBJ databases">
        <title>The Genome Sequence of Loa loa.</title>
        <authorList>
            <consortium name="The Broad Institute Genome Sequencing Platform"/>
            <consortium name="Broad Institute Genome Sequencing Center for Infectious Disease"/>
            <person name="Nutman T.B."/>
            <person name="Fink D.L."/>
            <person name="Russ C."/>
            <person name="Young S."/>
            <person name="Zeng Q."/>
            <person name="Gargeya S."/>
            <person name="Alvarado L."/>
            <person name="Berlin A."/>
            <person name="Chapman S.B."/>
            <person name="Chen Z."/>
            <person name="Freedman E."/>
            <person name="Gellesch M."/>
            <person name="Goldberg J."/>
            <person name="Griggs A."/>
            <person name="Gujja S."/>
            <person name="Heilman E.R."/>
            <person name="Heiman D."/>
            <person name="Howarth C."/>
            <person name="Mehta T."/>
            <person name="Neiman D."/>
            <person name="Pearson M."/>
            <person name="Roberts A."/>
            <person name="Saif S."/>
            <person name="Shea T."/>
            <person name="Shenoy N."/>
            <person name="Sisk P."/>
            <person name="Stolte C."/>
            <person name="Sykes S."/>
            <person name="White J."/>
            <person name="Yandava C."/>
            <person name="Haas B."/>
            <person name="Henn M.R."/>
            <person name="Nusbaum C."/>
            <person name="Birren B."/>
        </authorList>
    </citation>
    <scope>NUCLEOTIDE SEQUENCE [LARGE SCALE GENOMIC DNA]</scope>
</reference>
<evidence type="ECO:0000256" key="3">
    <source>
        <dbReference type="ARBA" id="ARBA00022729"/>
    </source>
</evidence>
<evidence type="ECO:0000256" key="5">
    <source>
        <dbReference type="ARBA" id="ARBA00023157"/>
    </source>
</evidence>
<sequence>MYIYIHTYTYTHTYVYTHAYTHIHTNTYKYTRINTVYGSIWASWSAWSFCVNKVRVRVRACNTVRGFSCLGKKQEFVECDETDYMQPAIHESDYVAIDPWEEDRREAMKQLYSNKYIPDENEKINFDGIDKIKFIPRESEIRRRERTQMTTKQVHIDQSKEISNDGKITSTLNAQNLIATTTALSPSVEISTRAPLFTDIELKSNYLQQQVPASMNHVSIPSIQTIHQKPQVAHLSQPSNSSQPEQIQQRSVLFTATERILIGETDEEQVSSKGQEMITTLPAKVLVWMPPGITGLISHETSNKFHDINATTSSDNSLNSIVSETLISQANEIPALSLSSLSPSLLPITTTIATATTTTATTNTMPMTEVEAKILSDYQFPIAVPVARPLNPTNIPEAVIRDNKFLDQNPQFVIPESNVMQIGLENSKIHSNPINTMPRSYEPNQFLGEDRQAVSSFVIQPDTKSNWRYAPRKVPEASTSASKTHIIDQSDKILQNGEVDFDKAKDYDNAVADKALNLLLKAMSYDDDDDDDDIDQPQENSLPDKNSYNGKSNNNGVKLEQVKEEIKSLKKTVKAIEEATNANNKMEAYRKAMNLNLVPRGPSTITLLSTTAPTIIDQSRIFLVSLNENATSNWSEWSNWQRCFCGKQIRTRVCHYETSFLTKGCRGKSYESRSCDQSDHCPTTTTPFSTTTAPLTTSMKTKFRKAFLHQPLSIATMQKTNDLKGKYLITS</sequence>
<evidence type="ECO:0000256" key="4">
    <source>
        <dbReference type="ARBA" id="ARBA00022737"/>
    </source>
</evidence>
<evidence type="ECO:0000256" key="2">
    <source>
        <dbReference type="ARBA" id="ARBA00022525"/>
    </source>
</evidence>
<dbReference type="SMART" id="SM00209">
    <property type="entry name" value="TSP1"/>
    <property type="match status" value="2"/>
</dbReference>
<evidence type="ECO:0000256" key="1">
    <source>
        <dbReference type="ARBA" id="ARBA00004613"/>
    </source>
</evidence>
<keyword evidence="3" id="KW-0732">Signal</keyword>
<dbReference type="PANTHER" id="PTHR22906:SF43">
    <property type="entry name" value="PROPERDIN"/>
    <property type="match status" value="1"/>
</dbReference>
<dbReference type="InterPro" id="IPR000884">
    <property type="entry name" value="TSP1_rpt"/>
</dbReference>
<feature type="compositionally biased region" description="Low complexity" evidence="6">
    <location>
        <begin position="545"/>
        <end position="556"/>
    </location>
</feature>
<comment type="subcellular location">
    <subcellularLocation>
        <location evidence="1">Secreted</location>
    </subcellularLocation>
</comment>
<evidence type="ECO:0000256" key="6">
    <source>
        <dbReference type="SAM" id="MobiDB-lite"/>
    </source>
</evidence>
<evidence type="ECO:0000313" key="8">
    <source>
        <dbReference type="WBParaSite" id="EN70_2459"/>
    </source>
</evidence>
<dbReference type="AlphaFoldDB" id="A0A1I7VH12"/>
<dbReference type="InterPro" id="IPR052065">
    <property type="entry name" value="Compl_asym_regulator"/>
</dbReference>
<dbReference type="PANTHER" id="PTHR22906">
    <property type="entry name" value="PROPERDIN"/>
    <property type="match status" value="1"/>
</dbReference>
<keyword evidence="7" id="KW-1185">Reference proteome</keyword>
<name>A0A1I7VH12_LOALO</name>